<evidence type="ECO:0000259" key="6">
    <source>
        <dbReference type="PROSITE" id="PS51352"/>
    </source>
</evidence>
<evidence type="ECO:0000256" key="1">
    <source>
        <dbReference type="ARBA" id="ARBA00008140"/>
    </source>
</evidence>
<dbReference type="InterPro" id="IPR013535">
    <property type="entry name" value="PUL_dom"/>
</dbReference>
<dbReference type="Gene3D" id="3.40.30.10">
    <property type="entry name" value="Glutaredoxin"/>
    <property type="match status" value="1"/>
</dbReference>
<evidence type="ECO:0000259" key="7">
    <source>
        <dbReference type="PROSITE" id="PS51396"/>
    </source>
</evidence>
<dbReference type="Gene3D" id="1.25.10.10">
    <property type="entry name" value="Leucine-rich Repeat Variant"/>
    <property type="match status" value="1"/>
</dbReference>
<gene>
    <name evidence="9" type="ORF">SEPMUDRAFT_154054</name>
</gene>
<dbReference type="PROSITE" id="PS51396">
    <property type="entry name" value="PUL"/>
    <property type="match status" value="1"/>
</dbReference>
<dbReference type="RefSeq" id="XP_016763287.1">
    <property type="nucleotide sequence ID" value="XM_016907544.1"/>
</dbReference>
<dbReference type="Proteomes" id="UP000016931">
    <property type="component" value="Unassembled WGS sequence"/>
</dbReference>
<dbReference type="GO" id="GO:0006508">
    <property type="term" value="P:proteolysis"/>
    <property type="evidence" value="ECO:0007669"/>
    <property type="project" value="UniProtKB-KW"/>
</dbReference>
<dbReference type="Pfam" id="PF00085">
    <property type="entry name" value="Thioredoxin"/>
    <property type="match status" value="1"/>
</dbReference>
<protein>
    <submittedName>
        <fullName evidence="9">DUF862-domain-containing protein</fullName>
    </submittedName>
</protein>
<dbReference type="PROSITE" id="PS51858">
    <property type="entry name" value="PPPDE"/>
    <property type="match status" value="1"/>
</dbReference>
<dbReference type="eggNOG" id="KOG0907">
    <property type="taxonomic scope" value="Eukaryota"/>
</dbReference>
<feature type="domain" description="Thioredoxin" evidence="6">
    <location>
        <begin position="531"/>
        <end position="678"/>
    </location>
</feature>
<dbReference type="PROSITE" id="PS51352">
    <property type="entry name" value="THIOREDOXIN_2"/>
    <property type="match status" value="1"/>
</dbReference>
<sequence>MVKLHQGLPRLTTAISVSLLILLTATHARPVDEVADDTIRQWNATEPHRLEQRWIQCDWAHIATIVTQPLQDSDDHCTLAAKKGHRLVCMMVNPTTQRSVYQEARELAFYGYMSQVTANDIQPGLGNINEALRGAGLTDEPTQWFYLNQWHVRDSGDFPSTNAFFQNHASPAQGAIIAFNNKNPEMMNHDSLSRTLDADQVVPLKQWSDVFFLGWKEACRASRGGVANMRRLEHVFRDNVINQGTIEVLRSIVGKDYLGVRDMWPGFQYSFGDVRMRAALGTPNGNGLAWLVGQHQAEIGKKIVDRVHIFNCQTSPLALVSCDACSVVLLSTSGRKSHQSPYQTIFSILLPTCQNNQLPPRHETLAKRQHQHGLTTSRGRPQTEKMEVELYVYDLTRGMARSMSRQFLGIQIDAVYHTALVFNNIEYFFGQGVQTCYPGTTHHGQPMEKIALGKTELPLETIMDYLESLKQIYTAESYDLFAHNCNNFTNDFAMFLVGCGIPDHITSLPAKVLETPFGQMLKPQIDASMRQMTQAPVPPQNIPPAVSRSALNTSSSGHAAGPAKHQSSDRYGQVVNLTDANALDTHMAGAADSCTTVFFTSSTCAPCRLAYPMFDRLAEEHAQALFVKVDINSAREIGSRYQIRVTPTFMTFSKGKKQDEWSGADPNLLKANVELLIQTTFPPHPHMTLKVPALQYGSMKPYVFGKIPPLDKLMGKLGSAADHKDITSLRTFVEKRGANPQDAAVPDLHSIAHTFKTDVIALPVEVRFAAVDLLRCAMIDARVSGFFAEDSPVRTMAVMIEHVNNLPDCPHNLRLVTLQLACNIWSSSLYVKEIMASDDTTISNLIQLITSSLLDASHPTTRVAAGSLAFNLAVSNYRVRREQNEEALAEGEQVELAASILESLVEEKSEDAAKVLLLALGYLVYCAPENGELADLCKAMGAKKTVRGVKAHAKLGQEIASLLW</sequence>
<dbReference type="PANTHER" id="PTHR12378:SF7">
    <property type="entry name" value="DESUMOYLATING ISOPEPTIDASE 1"/>
    <property type="match status" value="1"/>
</dbReference>
<dbReference type="GeneID" id="27904681"/>
<keyword evidence="3" id="KW-0378">Hydrolase</keyword>
<evidence type="ECO:0000256" key="3">
    <source>
        <dbReference type="ARBA" id="ARBA00022801"/>
    </source>
</evidence>
<dbReference type="SMART" id="SM01179">
    <property type="entry name" value="DUF862"/>
    <property type="match status" value="1"/>
</dbReference>
<dbReference type="Pfam" id="PF05903">
    <property type="entry name" value="Peptidase_C97"/>
    <property type="match status" value="1"/>
</dbReference>
<evidence type="ECO:0000313" key="10">
    <source>
        <dbReference type="Proteomes" id="UP000016931"/>
    </source>
</evidence>
<dbReference type="InterPro" id="IPR008580">
    <property type="entry name" value="PPPDE_dom"/>
</dbReference>
<dbReference type="Pfam" id="PF08324">
    <property type="entry name" value="PUL"/>
    <property type="match status" value="1"/>
</dbReference>
<evidence type="ECO:0000259" key="8">
    <source>
        <dbReference type="PROSITE" id="PS51858"/>
    </source>
</evidence>
<dbReference type="OrthoDB" id="21221at2759"/>
<feature type="domain" description="PUL" evidence="7">
    <location>
        <begin position="679"/>
        <end position="964"/>
    </location>
</feature>
<evidence type="ECO:0000256" key="4">
    <source>
        <dbReference type="SAM" id="MobiDB-lite"/>
    </source>
</evidence>
<comment type="similarity">
    <text evidence="1">Belongs to the DeSI family.</text>
</comment>
<feature type="signal peptide" evidence="5">
    <location>
        <begin position="1"/>
        <end position="28"/>
    </location>
</feature>
<evidence type="ECO:0000256" key="2">
    <source>
        <dbReference type="ARBA" id="ARBA00022670"/>
    </source>
</evidence>
<name>M3C4F3_SPHMS</name>
<evidence type="ECO:0000256" key="5">
    <source>
        <dbReference type="SAM" id="SignalP"/>
    </source>
</evidence>
<dbReference type="Gene3D" id="3.90.1720.30">
    <property type="entry name" value="PPPDE domains"/>
    <property type="match status" value="1"/>
</dbReference>
<keyword evidence="2" id="KW-0645">Protease</keyword>
<dbReference type="InterPro" id="IPR042266">
    <property type="entry name" value="PPPDE_sf"/>
</dbReference>
<dbReference type="PANTHER" id="PTHR12378">
    <property type="entry name" value="DESUMOYLATING ISOPEPTIDASE"/>
    <property type="match status" value="1"/>
</dbReference>
<dbReference type="InterPro" id="IPR013766">
    <property type="entry name" value="Thioredoxin_domain"/>
</dbReference>
<accession>M3C4F3</accession>
<keyword evidence="10" id="KW-1185">Reference proteome</keyword>
<dbReference type="GO" id="GO:0008233">
    <property type="term" value="F:peptidase activity"/>
    <property type="evidence" value="ECO:0007669"/>
    <property type="project" value="UniProtKB-KW"/>
</dbReference>
<dbReference type="InterPro" id="IPR011989">
    <property type="entry name" value="ARM-like"/>
</dbReference>
<proteinExistence type="inferred from homology"/>
<dbReference type="EMBL" id="KB456261">
    <property type="protein sequence ID" value="EMF15166.1"/>
    <property type="molecule type" value="Genomic_DNA"/>
</dbReference>
<dbReference type="HOGENOM" id="CLU_306981_0_0_1"/>
<dbReference type="STRING" id="692275.M3C4F3"/>
<dbReference type="CDD" id="cd02947">
    <property type="entry name" value="TRX_family"/>
    <property type="match status" value="1"/>
</dbReference>
<keyword evidence="5" id="KW-0732">Signal</keyword>
<feature type="chain" id="PRO_5004032285" evidence="5">
    <location>
        <begin position="29"/>
        <end position="964"/>
    </location>
</feature>
<dbReference type="AlphaFoldDB" id="M3C4F3"/>
<dbReference type="GO" id="GO:0070646">
    <property type="term" value="P:protein modification by small protein removal"/>
    <property type="evidence" value="ECO:0007669"/>
    <property type="project" value="TreeGrafter"/>
</dbReference>
<organism evidence="9 10">
    <name type="scientific">Sphaerulina musiva (strain SO2202)</name>
    <name type="common">Poplar stem canker fungus</name>
    <name type="synonym">Septoria musiva</name>
    <dbReference type="NCBI Taxonomy" id="692275"/>
    <lineage>
        <taxon>Eukaryota</taxon>
        <taxon>Fungi</taxon>
        <taxon>Dikarya</taxon>
        <taxon>Ascomycota</taxon>
        <taxon>Pezizomycotina</taxon>
        <taxon>Dothideomycetes</taxon>
        <taxon>Dothideomycetidae</taxon>
        <taxon>Mycosphaerellales</taxon>
        <taxon>Mycosphaerellaceae</taxon>
        <taxon>Sphaerulina</taxon>
    </lineage>
</organism>
<feature type="domain" description="PPPDE" evidence="8">
    <location>
        <begin position="386"/>
        <end position="526"/>
    </location>
</feature>
<evidence type="ECO:0000313" key="9">
    <source>
        <dbReference type="EMBL" id="EMF15166.1"/>
    </source>
</evidence>
<dbReference type="SUPFAM" id="SSF52833">
    <property type="entry name" value="Thioredoxin-like"/>
    <property type="match status" value="1"/>
</dbReference>
<dbReference type="eggNOG" id="KOG0324">
    <property type="taxonomic scope" value="Eukaryota"/>
</dbReference>
<dbReference type="InterPro" id="IPR036249">
    <property type="entry name" value="Thioredoxin-like_sf"/>
</dbReference>
<feature type="region of interest" description="Disordered" evidence="4">
    <location>
        <begin position="534"/>
        <end position="571"/>
    </location>
</feature>
<reference evidence="9 10" key="1">
    <citation type="journal article" date="2012" name="PLoS Pathog.">
        <title>Diverse lifestyles and strategies of plant pathogenesis encoded in the genomes of eighteen Dothideomycetes fungi.</title>
        <authorList>
            <person name="Ohm R.A."/>
            <person name="Feau N."/>
            <person name="Henrissat B."/>
            <person name="Schoch C.L."/>
            <person name="Horwitz B.A."/>
            <person name="Barry K.W."/>
            <person name="Condon B.J."/>
            <person name="Copeland A.C."/>
            <person name="Dhillon B."/>
            <person name="Glaser F."/>
            <person name="Hesse C.N."/>
            <person name="Kosti I."/>
            <person name="LaButti K."/>
            <person name="Lindquist E.A."/>
            <person name="Lucas S."/>
            <person name="Salamov A.A."/>
            <person name="Bradshaw R.E."/>
            <person name="Ciuffetti L."/>
            <person name="Hamelin R.C."/>
            <person name="Kema G.H.J."/>
            <person name="Lawrence C."/>
            <person name="Scott J.A."/>
            <person name="Spatafora J.W."/>
            <person name="Turgeon B.G."/>
            <person name="de Wit P.J.G.M."/>
            <person name="Zhong S."/>
            <person name="Goodwin S.B."/>
            <person name="Grigoriev I.V."/>
        </authorList>
    </citation>
    <scope>NUCLEOTIDE SEQUENCE [LARGE SCALE GENOMIC DNA]</scope>
    <source>
        <strain evidence="9 10">SO2202</strain>
    </source>
</reference>